<comment type="subcellular location">
    <subcellularLocation>
        <location evidence="1">Mitochondrion matrix</location>
        <location evidence="1">Mitochondrion nucleoid</location>
    </subcellularLocation>
</comment>
<evidence type="ECO:0000256" key="9">
    <source>
        <dbReference type="ARBA" id="ARBA00023163"/>
    </source>
</evidence>
<dbReference type="CDD" id="cd22005">
    <property type="entry name" value="HMG-box_AtHMGB1-like"/>
    <property type="match status" value="1"/>
</dbReference>
<name>T1G6M6_HELRO</name>
<feature type="domain" description="HMG box" evidence="17">
    <location>
        <begin position="115"/>
        <end position="181"/>
    </location>
</feature>
<dbReference type="GO" id="GO:0003677">
    <property type="term" value="F:DNA binding"/>
    <property type="evidence" value="ECO:0007669"/>
    <property type="project" value="UniProtKB-UniRule"/>
</dbReference>
<protein>
    <recommendedName>
        <fullName evidence="11">Transcription factor A, mitochondrial</fullName>
    </recommendedName>
</protein>
<keyword evidence="5" id="KW-0805">Transcription regulation</keyword>
<dbReference type="InterPro" id="IPR009071">
    <property type="entry name" value="HMG_box_dom"/>
</dbReference>
<comment type="subunit">
    <text evidence="13">Monomer; binds DNA as a monomer. Homodimer. Component of the mitochondrial transcription initiation complex, composed at least of TFB2M, TFAM and POLRMT. In this complex TFAM recruits POLRMT to the promoter whereas TFB2M induces structural changes in POLRMT to enable promoter opening and trapping of the DNA non-template strand. Upon metabolic stress, forms a complex composed of FOXO3, SIRT3, TFAM and POLRMT. Interacts with TFB1M and TFB2M. Interacts with CLPX; this enhances DNA-binding.</text>
</comment>
<feature type="region of interest" description="Disordered" evidence="15">
    <location>
        <begin position="1"/>
        <end position="42"/>
    </location>
</feature>
<accession>T1G6M6</accession>
<feature type="DNA-binding region" description="HMG box" evidence="14">
    <location>
        <begin position="39"/>
        <end position="108"/>
    </location>
</feature>
<dbReference type="AlphaFoldDB" id="T1G6M6"/>
<evidence type="ECO:0000259" key="17">
    <source>
        <dbReference type="PROSITE" id="PS50118"/>
    </source>
</evidence>
<evidence type="ECO:0000256" key="11">
    <source>
        <dbReference type="ARBA" id="ARBA00040582"/>
    </source>
</evidence>
<keyword evidence="16" id="KW-1133">Transmembrane helix</keyword>
<evidence type="ECO:0000256" key="12">
    <source>
        <dbReference type="ARBA" id="ARBA00045216"/>
    </source>
</evidence>
<evidence type="ECO:0000256" key="1">
    <source>
        <dbReference type="ARBA" id="ARBA00004436"/>
    </source>
</evidence>
<sequence>MNNLHNQHHLAGGNFAHPQFFNQHGNQGKRKMNNDPNRPKRPTSAYFYFVQLEREEAAKRGERINRVADWTKQVSAKWRTLTNEQKEQFQVLAAGDKVRYSQQMAVYTGKDANRPKRPQSAYFLWLADFRVRVKDKFAEHKDILRAAGEEWRKMTMDDKAPYEQLAEEERKKYDIKIKEYNQVMMTMMMMVNVIMMVVMMTE</sequence>
<keyword evidence="6 14" id="KW-0238">DNA-binding</keyword>
<dbReference type="Pfam" id="PF09011">
    <property type="entry name" value="HMG_box_2"/>
    <property type="match status" value="1"/>
</dbReference>
<evidence type="ECO:0000313" key="18">
    <source>
        <dbReference type="EMBL" id="ESN95104.1"/>
    </source>
</evidence>
<keyword evidence="7" id="KW-0496">Mitochondrion</keyword>
<dbReference type="EMBL" id="AMQM01006920">
    <property type="status" value="NOT_ANNOTATED_CDS"/>
    <property type="molecule type" value="Genomic_DNA"/>
</dbReference>
<feature type="DNA-binding region" description="HMG box" evidence="14">
    <location>
        <begin position="115"/>
        <end position="181"/>
    </location>
</feature>
<keyword evidence="20" id="KW-1185">Reference proteome</keyword>
<dbReference type="PANTHER" id="PTHR48112:SF22">
    <property type="entry name" value="MITOCHONDRIAL TRANSCRIPTION FACTOR A, ISOFORM B"/>
    <property type="match status" value="1"/>
</dbReference>
<dbReference type="GeneID" id="20216723"/>
<dbReference type="CTD" id="20216723"/>
<dbReference type="PROSITE" id="PS50118">
    <property type="entry name" value="HMG_BOX_2"/>
    <property type="match status" value="2"/>
</dbReference>
<evidence type="ECO:0000256" key="2">
    <source>
        <dbReference type="ARBA" id="ARBA00022553"/>
    </source>
</evidence>
<evidence type="ECO:0000313" key="20">
    <source>
        <dbReference type="Proteomes" id="UP000015101"/>
    </source>
</evidence>
<dbReference type="EMBL" id="KB097542">
    <property type="protein sequence ID" value="ESN95104.1"/>
    <property type="molecule type" value="Genomic_DNA"/>
</dbReference>
<keyword evidence="16" id="KW-0812">Transmembrane</keyword>
<dbReference type="GO" id="GO:0006338">
    <property type="term" value="P:chromatin remodeling"/>
    <property type="evidence" value="ECO:0000318"/>
    <property type="project" value="GO_Central"/>
</dbReference>
<evidence type="ECO:0000256" key="5">
    <source>
        <dbReference type="ARBA" id="ARBA00023015"/>
    </source>
</evidence>
<evidence type="ECO:0000313" key="19">
    <source>
        <dbReference type="EnsemblMetazoa" id="HelroP87165"/>
    </source>
</evidence>
<keyword evidence="4" id="KW-0809">Transit peptide</keyword>
<evidence type="ECO:0000256" key="3">
    <source>
        <dbReference type="ARBA" id="ARBA00022737"/>
    </source>
</evidence>
<reference evidence="20" key="1">
    <citation type="submission" date="2012-12" db="EMBL/GenBank/DDBJ databases">
        <authorList>
            <person name="Hellsten U."/>
            <person name="Grimwood J."/>
            <person name="Chapman J.A."/>
            <person name="Shapiro H."/>
            <person name="Aerts A."/>
            <person name="Otillar R.P."/>
            <person name="Terry A.Y."/>
            <person name="Boore J.L."/>
            <person name="Simakov O."/>
            <person name="Marletaz F."/>
            <person name="Cho S.-J."/>
            <person name="Edsinger-Gonzales E."/>
            <person name="Havlak P."/>
            <person name="Kuo D.-H."/>
            <person name="Larsson T."/>
            <person name="Lv J."/>
            <person name="Arendt D."/>
            <person name="Savage R."/>
            <person name="Osoegawa K."/>
            <person name="de Jong P."/>
            <person name="Lindberg D.R."/>
            <person name="Seaver E.C."/>
            <person name="Weisblat D.A."/>
            <person name="Putnam N.H."/>
            <person name="Grigoriev I.V."/>
            <person name="Rokhsar D.S."/>
        </authorList>
    </citation>
    <scope>NUCLEOTIDE SEQUENCE</scope>
</reference>
<evidence type="ECO:0000256" key="10">
    <source>
        <dbReference type="ARBA" id="ARBA00023271"/>
    </source>
</evidence>
<dbReference type="SUPFAM" id="SSF47095">
    <property type="entry name" value="HMG-box"/>
    <property type="match status" value="2"/>
</dbReference>
<evidence type="ECO:0000256" key="13">
    <source>
        <dbReference type="ARBA" id="ARBA00046467"/>
    </source>
</evidence>
<evidence type="ECO:0000256" key="14">
    <source>
        <dbReference type="PROSITE-ProRule" id="PRU00267"/>
    </source>
</evidence>
<dbReference type="FunFam" id="1.10.30.10:FF:000060">
    <property type="entry name" value="Transcription factor protein"/>
    <property type="match status" value="1"/>
</dbReference>
<keyword evidence="2" id="KW-0597">Phosphoprotein</keyword>
<dbReference type="OMA" id="RINRVAD"/>
<keyword evidence="10" id="KW-1135">Mitochondrion nucleoid</keyword>
<dbReference type="PANTHER" id="PTHR48112">
    <property type="entry name" value="HIGH MOBILITY GROUP PROTEIN DSP1"/>
    <property type="match status" value="1"/>
</dbReference>
<keyword evidence="16" id="KW-0472">Membrane</keyword>
<dbReference type="eggNOG" id="KOG0381">
    <property type="taxonomic scope" value="Eukaryota"/>
</dbReference>
<keyword evidence="3" id="KW-0677">Repeat</keyword>
<dbReference type="FunFam" id="1.10.30.10:FF:000043">
    <property type="entry name" value="Transcription factor A, mitochondrial"/>
    <property type="match status" value="1"/>
</dbReference>
<organism evidence="19 20">
    <name type="scientific">Helobdella robusta</name>
    <name type="common">Californian leech</name>
    <dbReference type="NCBI Taxonomy" id="6412"/>
    <lineage>
        <taxon>Eukaryota</taxon>
        <taxon>Metazoa</taxon>
        <taxon>Spiralia</taxon>
        <taxon>Lophotrochozoa</taxon>
        <taxon>Annelida</taxon>
        <taxon>Clitellata</taxon>
        <taxon>Hirudinea</taxon>
        <taxon>Rhynchobdellida</taxon>
        <taxon>Glossiphoniidae</taxon>
        <taxon>Helobdella</taxon>
    </lineage>
</organism>
<dbReference type="Pfam" id="PF00505">
    <property type="entry name" value="HMG_box"/>
    <property type="match status" value="1"/>
</dbReference>
<dbReference type="InParanoid" id="T1G6M6"/>
<evidence type="ECO:0000256" key="7">
    <source>
        <dbReference type="ARBA" id="ARBA00023128"/>
    </source>
</evidence>
<evidence type="ECO:0000256" key="15">
    <source>
        <dbReference type="SAM" id="MobiDB-lite"/>
    </source>
</evidence>
<dbReference type="Gene3D" id="1.10.30.10">
    <property type="entry name" value="High mobility group box domain"/>
    <property type="match status" value="2"/>
</dbReference>
<dbReference type="InterPro" id="IPR050342">
    <property type="entry name" value="HMGB"/>
</dbReference>
<evidence type="ECO:0000256" key="16">
    <source>
        <dbReference type="SAM" id="Phobius"/>
    </source>
</evidence>
<evidence type="ECO:0000256" key="6">
    <source>
        <dbReference type="ARBA" id="ARBA00023125"/>
    </source>
</evidence>
<proteinExistence type="predicted"/>
<dbReference type="KEGG" id="hro:HELRODRAFT_87165"/>
<dbReference type="EnsemblMetazoa" id="HelroT87165">
    <property type="protein sequence ID" value="HelroP87165"/>
    <property type="gene ID" value="HelroG87165"/>
</dbReference>
<dbReference type="Proteomes" id="UP000015101">
    <property type="component" value="Unassembled WGS sequence"/>
</dbReference>
<gene>
    <name evidence="19" type="primary">20216723</name>
    <name evidence="18" type="ORF">HELRODRAFT_87165</name>
</gene>
<dbReference type="GO" id="GO:0005634">
    <property type="term" value="C:nucleus"/>
    <property type="evidence" value="ECO:0000318"/>
    <property type="project" value="GO_Central"/>
</dbReference>
<dbReference type="STRING" id="6412.T1G6M6"/>
<dbReference type="OrthoDB" id="1919336at2759"/>
<dbReference type="RefSeq" id="XP_009026726.1">
    <property type="nucleotide sequence ID" value="XM_009028478.1"/>
</dbReference>
<keyword evidence="9" id="KW-0804">Transcription</keyword>
<dbReference type="HOGENOM" id="CLU_082854_0_2_1"/>
<evidence type="ECO:0000256" key="4">
    <source>
        <dbReference type="ARBA" id="ARBA00022946"/>
    </source>
</evidence>
<reference evidence="19" key="3">
    <citation type="submission" date="2015-06" db="UniProtKB">
        <authorList>
            <consortium name="EnsemblMetazoa"/>
        </authorList>
    </citation>
    <scope>IDENTIFICATION</scope>
</reference>
<keyword evidence="14" id="KW-0539">Nucleus</keyword>
<comment type="function">
    <text evidence="12">Binds to the mitochondrial light strand promoter and functions in mitochondrial transcription regulation. Component of the mitochondrial transcription initiation complex, composed at least of TFB2M, TFAM and POLRMT that is required for basal transcription of mitochondrial DNA. In this complex, TFAM recruits POLRMT to a specific promoter whereas TFB2M induces structural changes in POLRMT to enable promoter opening and trapping of the DNA non-template strand. Required for accurate and efficient promoter recognition by the mitochondrial RNA polymerase. Promotes transcription initiation from the HSP1 and the light strand promoter by binding immediately upstream of transcriptional start sites. Is able to unwind DNA. Bends the mitochondrial light strand promoter DNA into a U-turn shape via its HMG boxes. Required for maintenance of normal levels of mitochondrial DNA. May play a role in organizing and compacting mitochondrial DNA.</text>
</comment>
<evidence type="ECO:0000256" key="8">
    <source>
        <dbReference type="ARBA" id="ARBA00023159"/>
    </source>
</evidence>
<dbReference type="SMART" id="SM00398">
    <property type="entry name" value="HMG"/>
    <property type="match status" value="2"/>
</dbReference>
<feature type="domain" description="HMG box" evidence="17">
    <location>
        <begin position="39"/>
        <end position="108"/>
    </location>
</feature>
<reference evidence="18 20" key="2">
    <citation type="journal article" date="2013" name="Nature">
        <title>Insights into bilaterian evolution from three spiralian genomes.</title>
        <authorList>
            <person name="Simakov O."/>
            <person name="Marletaz F."/>
            <person name="Cho S.J."/>
            <person name="Edsinger-Gonzales E."/>
            <person name="Havlak P."/>
            <person name="Hellsten U."/>
            <person name="Kuo D.H."/>
            <person name="Larsson T."/>
            <person name="Lv J."/>
            <person name="Arendt D."/>
            <person name="Savage R."/>
            <person name="Osoegawa K."/>
            <person name="de Jong P."/>
            <person name="Grimwood J."/>
            <person name="Chapman J.A."/>
            <person name="Shapiro H."/>
            <person name="Aerts A."/>
            <person name="Otillar R.P."/>
            <person name="Terry A.Y."/>
            <person name="Boore J.L."/>
            <person name="Grigoriev I.V."/>
            <person name="Lindberg D.R."/>
            <person name="Seaver E.C."/>
            <person name="Weisblat D.A."/>
            <person name="Putnam N.H."/>
            <person name="Rokhsar D.S."/>
        </authorList>
    </citation>
    <scope>NUCLEOTIDE SEQUENCE</scope>
</reference>
<keyword evidence="8" id="KW-0010">Activator</keyword>
<feature type="transmembrane region" description="Helical" evidence="16">
    <location>
        <begin position="180"/>
        <end position="200"/>
    </location>
</feature>
<dbReference type="InterPro" id="IPR036910">
    <property type="entry name" value="HMG_box_dom_sf"/>
</dbReference>
<dbReference type="GO" id="GO:0042645">
    <property type="term" value="C:mitochondrial nucleoid"/>
    <property type="evidence" value="ECO:0007669"/>
    <property type="project" value="UniProtKB-SubCell"/>
</dbReference>